<reference evidence="1" key="1">
    <citation type="submission" date="2010-07" db="EMBL/GenBank/DDBJ databases">
        <title>Complete sequence of Clostridium saccharolyticum WM1.</title>
        <authorList>
            <consortium name="US DOE Joint Genome Institute"/>
            <person name="Lucas S."/>
            <person name="Copeland A."/>
            <person name="Lapidus A."/>
            <person name="Cheng J.-F."/>
            <person name="Bruce D."/>
            <person name="Goodwin L."/>
            <person name="Pitluck S."/>
            <person name="Chertkov O."/>
            <person name="Detter J.C."/>
            <person name="Han C."/>
            <person name="Tapia R."/>
            <person name="Land M."/>
            <person name="Hauser L."/>
            <person name="Chang Y.-J."/>
            <person name="Jeffries C."/>
            <person name="Kyrpides N."/>
            <person name="Ivanova N."/>
            <person name="Mikhailova N."/>
            <person name="Mouttaki H."/>
            <person name="Lin L."/>
            <person name="Zhou J."/>
            <person name="Hemme C.L."/>
            <person name="Woyke T."/>
        </authorList>
    </citation>
    <scope>NUCLEOTIDE SEQUENCE [LARGE SCALE GENOMIC DNA]</scope>
    <source>
        <strain evidence="1">WM1</strain>
    </source>
</reference>
<dbReference type="AlphaFoldDB" id="D9R3D0"/>
<dbReference type="KEGG" id="csh:Closa_2304"/>
<gene>
    <name evidence="1" type="ordered locus">Closa_2304</name>
</gene>
<dbReference type="Proteomes" id="UP000001662">
    <property type="component" value="Chromosome"/>
</dbReference>
<protein>
    <submittedName>
        <fullName evidence="1">Uncharacterized protein</fullName>
    </submittedName>
</protein>
<dbReference type="STRING" id="610130.Closa_2304"/>
<sequence length="38" mass="4492">MNKRVEEKNLYLFDYIHYIGINGIIKVLRVCDSVCTCK</sequence>
<accession>D9R3D0</accession>
<keyword evidence="2" id="KW-1185">Reference proteome</keyword>
<evidence type="ECO:0000313" key="2">
    <source>
        <dbReference type="Proteomes" id="UP000001662"/>
    </source>
</evidence>
<organism evidence="1 2">
    <name type="scientific">Lacrimispora saccharolytica (strain ATCC 35040 / DSM 2544 / NRCC 2533 / WM1)</name>
    <name type="common">Clostridium saccharolyticum</name>
    <dbReference type="NCBI Taxonomy" id="610130"/>
    <lineage>
        <taxon>Bacteria</taxon>
        <taxon>Bacillati</taxon>
        <taxon>Bacillota</taxon>
        <taxon>Clostridia</taxon>
        <taxon>Lachnospirales</taxon>
        <taxon>Lachnospiraceae</taxon>
        <taxon>Lacrimispora</taxon>
    </lineage>
</organism>
<evidence type="ECO:0000313" key="1">
    <source>
        <dbReference type="EMBL" id="ADL04879.1"/>
    </source>
</evidence>
<dbReference type="HOGENOM" id="CLU_3326685_0_0_9"/>
<dbReference type="EMBL" id="CP002109">
    <property type="protein sequence ID" value="ADL04879.1"/>
    <property type="molecule type" value="Genomic_DNA"/>
</dbReference>
<proteinExistence type="predicted"/>
<name>D9R3D0_LACSW</name>
<dbReference type="PaxDb" id="610130-Closa_2304"/>